<feature type="domain" description="Fe/B12 periplasmic-binding" evidence="6">
    <location>
        <begin position="36"/>
        <end position="297"/>
    </location>
</feature>
<keyword evidence="3" id="KW-0813">Transport</keyword>
<accession>A0A9E6UPB5</accession>
<dbReference type="Gene3D" id="3.40.50.1980">
    <property type="entry name" value="Nitrogenase molybdenum iron protein domain"/>
    <property type="match status" value="2"/>
</dbReference>
<dbReference type="SUPFAM" id="SSF53807">
    <property type="entry name" value="Helical backbone' metal receptor"/>
    <property type="match status" value="1"/>
</dbReference>
<dbReference type="EMBL" id="CP081869">
    <property type="protein sequence ID" value="QZO02146.1"/>
    <property type="molecule type" value="Genomic_DNA"/>
</dbReference>
<gene>
    <name evidence="7" type="ORF">K6K41_13300</name>
</gene>
<comment type="subcellular location">
    <subcellularLocation>
        <location evidence="1">Cell envelope</location>
    </subcellularLocation>
</comment>
<dbReference type="PRINTS" id="PR01715">
    <property type="entry name" value="FERRIBNDNGPP"/>
</dbReference>
<evidence type="ECO:0000313" key="7">
    <source>
        <dbReference type="EMBL" id="QZO02146.1"/>
    </source>
</evidence>
<dbReference type="Proteomes" id="UP000825701">
    <property type="component" value="Chromosome"/>
</dbReference>
<evidence type="ECO:0000256" key="4">
    <source>
        <dbReference type="ARBA" id="ARBA00022496"/>
    </source>
</evidence>
<organism evidence="7 8">
    <name type="scientific">Chenggangzhangella methanolivorans</name>
    <dbReference type="NCBI Taxonomy" id="1437009"/>
    <lineage>
        <taxon>Bacteria</taxon>
        <taxon>Pseudomonadati</taxon>
        <taxon>Pseudomonadota</taxon>
        <taxon>Alphaproteobacteria</taxon>
        <taxon>Hyphomicrobiales</taxon>
        <taxon>Methylopilaceae</taxon>
        <taxon>Chenggangzhangella</taxon>
    </lineage>
</organism>
<evidence type="ECO:0000256" key="5">
    <source>
        <dbReference type="ARBA" id="ARBA00022729"/>
    </source>
</evidence>
<dbReference type="RefSeq" id="WP_261405538.1">
    <property type="nucleotide sequence ID" value="NZ_CP081869.1"/>
</dbReference>
<keyword evidence="4" id="KW-0406">Ion transport</keyword>
<dbReference type="KEGG" id="cmet:K6K41_13300"/>
<dbReference type="PANTHER" id="PTHR30532">
    <property type="entry name" value="IRON III DICITRATE-BINDING PERIPLASMIC PROTEIN"/>
    <property type="match status" value="1"/>
</dbReference>
<keyword evidence="8" id="KW-1185">Reference proteome</keyword>
<evidence type="ECO:0000259" key="6">
    <source>
        <dbReference type="PROSITE" id="PS50983"/>
    </source>
</evidence>
<dbReference type="InterPro" id="IPR002491">
    <property type="entry name" value="ABC_transptr_periplasmic_BD"/>
</dbReference>
<dbReference type="PROSITE" id="PS50983">
    <property type="entry name" value="FE_B12_PBP"/>
    <property type="match status" value="1"/>
</dbReference>
<protein>
    <submittedName>
        <fullName evidence="7">ABC transporter substrate-binding protein</fullName>
    </submittedName>
</protein>
<keyword evidence="4" id="KW-0410">Iron transport</keyword>
<proteinExistence type="inferred from homology"/>
<evidence type="ECO:0000256" key="1">
    <source>
        <dbReference type="ARBA" id="ARBA00004196"/>
    </source>
</evidence>
<keyword evidence="5" id="KW-0732">Signal</keyword>
<reference evidence="7" key="1">
    <citation type="submission" date="2021-08" db="EMBL/GenBank/DDBJ databases">
        <authorList>
            <person name="Zhang H."/>
            <person name="Xu M."/>
            <person name="Yu Z."/>
            <person name="Yang L."/>
            <person name="Cai Y."/>
        </authorList>
    </citation>
    <scope>NUCLEOTIDE SEQUENCE</scope>
    <source>
        <strain evidence="7">CHL1</strain>
    </source>
</reference>
<keyword evidence="4" id="KW-0408">Iron</keyword>
<name>A0A9E6UPB5_9HYPH</name>
<evidence type="ECO:0000256" key="3">
    <source>
        <dbReference type="ARBA" id="ARBA00022448"/>
    </source>
</evidence>
<dbReference type="Pfam" id="PF01497">
    <property type="entry name" value="Peripla_BP_2"/>
    <property type="match status" value="1"/>
</dbReference>
<dbReference type="GO" id="GO:0030288">
    <property type="term" value="C:outer membrane-bounded periplasmic space"/>
    <property type="evidence" value="ECO:0007669"/>
    <property type="project" value="TreeGrafter"/>
</dbReference>
<comment type="similarity">
    <text evidence="2">Belongs to the bacterial solute-binding protein 8 family.</text>
</comment>
<evidence type="ECO:0000256" key="2">
    <source>
        <dbReference type="ARBA" id="ARBA00008814"/>
    </source>
</evidence>
<dbReference type="PANTHER" id="PTHR30532:SF1">
    <property type="entry name" value="IRON(3+)-HYDROXAMATE-BINDING PROTEIN FHUD"/>
    <property type="match status" value="1"/>
</dbReference>
<dbReference type="GO" id="GO:1901678">
    <property type="term" value="P:iron coordination entity transport"/>
    <property type="evidence" value="ECO:0007669"/>
    <property type="project" value="UniProtKB-ARBA"/>
</dbReference>
<evidence type="ECO:0000313" key="8">
    <source>
        <dbReference type="Proteomes" id="UP000825701"/>
    </source>
</evidence>
<dbReference type="AlphaFoldDB" id="A0A9E6UPB5"/>
<dbReference type="InterPro" id="IPR051313">
    <property type="entry name" value="Bact_iron-sidero_bind"/>
</dbReference>
<sequence>MVGELSGFNVSRRALVAGAGAACLSSGAQPARAAPQVVCLEWTAAEMAISLGLQPLAVGDTTAYAEWAVAPALPSGVADLGSRTEPNLEMLAALRPGLAIGATGYGYESLPIERFAPLHTLSMLVTPGGSAFDNGVGELRKLAERLSLKDRGEAVAATALASIAAARGSLAGRSREPLLVASIFEDRHVRIYGAGGLFDDVLRRLGLVNAWEKPAGRWGFVYADLEQLFAVDPRARLVILDPIPPHIRIRLDRSRLWNELPFVRDGRWTMIGAVWPFGGPAAAARFASELADRLPGA</sequence>